<reference evidence="2 4" key="1">
    <citation type="submission" date="2021-11" db="EMBL/GenBank/DDBJ databases">
        <authorList>
            <person name="Islam A."/>
            <person name="Islam S."/>
            <person name="Flora M.S."/>
            <person name="Rahman M."/>
            <person name="Ziaur R.M."/>
            <person name="Epstein J.H."/>
            <person name="Hassan M."/>
            <person name="Klassen M."/>
            <person name="Woodard K."/>
            <person name="Webb A."/>
            <person name="Webby R.J."/>
            <person name="El Zowalaty M.E."/>
        </authorList>
    </citation>
    <scope>NUCLEOTIDE SEQUENCE</scope>
    <source>
        <strain evidence="3">Pbs1</strain>
        <strain evidence="2">Pbs3</strain>
    </source>
</reference>
<name>A0AAU9KP92_9STRA</name>
<evidence type="ECO:0000256" key="1">
    <source>
        <dbReference type="SAM" id="MobiDB-lite"/>
    </source>
</evidence>
<dbReference type="EMBL" id="CAKLCB010000153">
    <property type="protein sequence ID" value="CAH0516139.1"/>
    <property type="molecule type" value="Genomic_DNA"/>
</dbReference>
<accession>A0AAU9KP92</accession>
<evidence type="ECO:0000313" key="5">
    <source>
        <dbReference type="Proteomes" id="UP001160483"/>
    </source>
</evidence>
<sequence length="222" mass="25320">MMKKLNGTNIRGHGDTEANKDAHVVEQQQNGNEDAKYQWIKEKSTSMIVRELTIGSKVLTKKQLTVKKMEAKAESTKPVDGELTCNLARESEAKQLIRGKSCLLQSRKTEKRKIKVRDTLDGTTKRGWFDADTTDGGVISLDGSFYKQDVGKTMQTLHKSDDYMMTIGARYYGGYVEERKKDVECSRLPPNFLMKPKQRDVIISVLNESEYWMAVDRFSHLT</sequence>
<gene>
    <name evidence="3" type="ORF">PBS001_LOCUS2825</name>
    <name evidence="2" type="ORF">PBS003_LOCUS1231</name>
</gene>
<comment type="caution">
    <text evidence="2">The sequence shown here is derived from an EMBL/GenBank/DDBJ whole genome shotgun (WGS) entry which is preliminary data.</text>
</comment>
<evidence type="ECO:0000313" key="2">
    <source>
        <dbReference type="EMBL" id="CAH0474375.1"/>
    </source>
</evidence>
<dbReference type="Proteomes" id="UP001160483">
    <property type="component" value="Unassembled WGS sequence"/>
</dbReference>
<evidence type="ECO:0000313" key="4">
    <source>
        <dbReference type="Proteomes" id="UP001158986"/>
    </source>
</evidence>
<dbReference type="AlphaFoldDB" id="A0AAU9KP92"/>
<evidence type="ECO:0000313" key="3">
    <source>
        <dbReference type="EMBL" id="CAH0516139.1"/>
    </source>
</evidence>
<protein>
    <submittedName>
        <fullName evidence="2">Uncharacterized protein</fullName>
    </submittedName>
</protein>
<keyword evidence="4" id="KW-1185">Reference proteome</keyword>
<dbReference type="Proteomes" id="UP001158986">
    <property type="component" value="Unassembled WGS sequence"/>
</dbReference>
<dbReference type="EMBL" id="CAKKTJ010000104">
    <property type="protein sequence ID" value="CAH0474375.1"/>
    <property type="molecule type" value="Genomic_DNA"/>
</dbReference>
<feature type="compositionally biased region" description="Basic and acidic residues" evidence="1">
    <location>
        <begin position="12"/>
        <end position="21"/>
    </location>
</feature>
<proteinExistence type="predicted"/>
<organism evidence="2 5">
    <name type="scientific">Peronospora belbahrii</name>
    <dbReference type="NCBI Taxonomy" id="622444"/>
    <lineage>
        <taxon>Eukaryota</taxon>
        <taxon>Sar</taxon>
        <taxon>Stramenopiles</taxon>
        <taxon>Oomycota</taxon>
        <taxon>Peronosporomycetes</taxon>
        <taxon>Peronosporales</taxon>
        <taxon>Peronosporaceae</taxon>
        <taxon>Peronospora</taxon>
    </lineage>
</organism>
<feature type="region of interest" description="Disordered" evidence="1">
    <location>
        <begin position="1"/>
        <end position="21"/>
    </location>
</feature>